<name>A0A495JV08_9ACTN</name>
<reference evidence="3 4" key="1">
    <citation type="submission" date="2018-10" db="EMBL/GenBank/DDBJ databases">
        <title>Sequencing the genomes of 1000 actinobacteria strains.</title>
        <authorList>
            <person name="Klenk H.-P."/>
        </authorList>
    </citation>
    <scope>NUCLEOTIDE SEQUENCE [LARGE SCALE GENOMIC DNA]</scope>
    <source>
        <strain evidence="3 4">DSM 45175</strain>
    </source>
</reference>
<feature type="chain" id="PRO_5039472084" evidence="2">
    <location>
        <begin position="21"/>
        <end position="376"/>
    </location>
</feature>
<sequence length="376" mass="38911">MRISVARTVALLAASTTALAIAACAPPEKESAASNSDAAKAASVADLGGLDKLVAEAKKEGQLNVIALPPDWANYGEIIKAFNTKYGIKVNSAQPDASSQDEINAAKQLKGQEGAPDVFDLGGAVASANTALFAPYKVATWDDIPAALKDANGTWVNDYGGYMSIGYDSSKVPAPQSVADLLKPEFKGKVALNGDPTQAGAAFSGVVMAALGNGGSADDVSKGVDFFGQLKKAGNFLPVDPTATTVESGQTPVVIDWDYLNVAQGAKLQGKMDWKTVVPSNAVVGSYYVQAISKDAPHPAAARLWQEFLYSDEGQNLWLGGGARPVRADAMAKAGTIDQAAYGKLPVTSGEPVFLTEAQTAKAKESLATNWAKAVG</sequence>
<dbReference type="Pfam" id="PF13343">
    <property type="entry name" value="SBP_bac_6"/>
    <property type="match status" value="1"/>
</dbReference>
<dbReference type="GO" id="GO:0030976">
    <property type="term" value="F:thiamine pyrophosphate binding"/>
    <property type="evidence" value="ECO:0007669"/>
    <property type="project" value="TreeGrafter"/>
</dbReference>
<organism evidence="3 4">
    <name type="scientific">Micromonospora pisi</name>
    <dbReference type="NCBI Taxonomy" id="589240"/>
    <lineage>
        <taxon>Bacteria</taxon>
        <taxon>Bacillati</taxon>
        <taxon>Actinomycetota</taxon>
        <taxon>Actinomycetes</taxon>
        <taxon>Micromonosporales</taxon>
        <taxon>Micromonosporaceae</taxon>
        <taxon>Micromonospora</taxon>
    </lineage>
</organism>
<dbReference type="AlphaFoldDB" id="A0A495JV08"/>
<dbReference type="Proteomes" id="UP000277671">
    <property type="component" value="Unassembled WGS sequence"/>
</dbReference>
<dbReference type="RefSeq" id="WP_246017376.1">
    <property type="nucleotide sequence ID" value="NZ_RBKT01000001.1"/>
</dbReference>
<feature type="signal peptide" evidence="2">
    <location>
        <begin position="1"/>
        <end position="20"/>
    </location>
</feature>
<accession>A0A495JV08</accession>
<dbReference type="GO" id="GO:0030975">
    <property type="term" value="F:thiamine binding"/>
    <property type="evidence" value="ECO:0007669"/>
    <property type="project" value="TreeGrafter"/>
</dbReference>
<evidence type="ECO:0000256" key="1">
    <source>
        <dbReference type="ARBA" id="ARBA00022729"/>
    </source>
</evidence>
<dbReference type="SUPFAM" id="SSF53850">
    <property type="entry name" value="Periplasmic binding protein-like II"/>
    <property type="match status" value="1"/>
</dbReference>
<dbReference type="EMBL" id="RBKT01000001">
    <property type="protein sequence ID" value="RKR92142.1"/>
    <property type="molecule type" value="Genomic_DNA"/>
</dbReference>
<keyword evidence="1 2" id="KW-0732">Signal</keyword>
<dbReference type="PANTHER" id="PTHR30006:SF2">
    <property type="entry name" value="ABC TRANSPORTER SUBSTRATE-BINDING PROTEIN"/>
    <property type="match status" value="1"/>
</dbReference>
<protein>
    <submittedName>
        <fullName evidence="3">Putative spermidine/putrescine transport system substrate-binding protein</fullName>
    </submittedName>
</protein>
<evidence type="ECO:0000313" key="4">
    <source>
        <dbReference type="Proteomes" id="UP000277671"/>
    </source>
</evidence>
<dbReference type="Gene3D" id="3.40.190.10">
    <property type="entry name" value="Periplasmic binding protein-like II"/>
    <property type="match status" value="2"/>
</dbReference>
<evidence type="ECO:0000256" key="2">
    <source>
        <dbReference type="SAM" id="SignalP"/>
    </source>
</evidence>
<dbReference type="PROSITE" id="PS51257">
    <property type="entry name" value="PROKAR_LIPOPROTEIN"/>
    <property type="match status" value="1"/>
</dbReference>
<gene>
    <name evidence="3" type="ORF">BDK92_6576</name>
</gene>
<dbReference type="PANTHER" id="PTHR30006">
    <property type="entry name" value="THIAMINE-BINDING PERIPLASMIC PROTEIN-RELATED"/>
    <property type="match status" value="1"/>
</dbReference>
<proteinExistence type="predicted"/>
<dbReference type="GO" id="GO:0030288">
    <property type="term" value="C:outer membrane-bounded periplasmic space"/>
    <property type="evidence" value="ECO:0007669"/>
    <property type="project" value="TreeGrafter"/>
</dbReference>
<evidence type="ECO:0000313" key="3">
    <source>
        <dbReference type="EMBL" id="RKR92142.1"/>
    </source>
</evidence>
<dbReference type="GO" id="GO:0015888">
    <property type="term" value="P:thiamine transport"/>
    <property type="evidence" value="ECO:0007669"/>
    <property type="project" value="TreeGrafter"/>
</dbReference>
<keyword evidence="4" id="KW-1185">Reference proteome</keyword>
<comment type="caution">
    <text evidence="3">The sequence shown here is derived from an EMBL/GenBank/DDBJ whole genome shotgun (WGS) entry which is preliminary data.</text>
</comment>